<keyword evidence="2" id="KW-1185">Reference proteome</keyword>
<accession>A0A127AWR8</accession>
<dbReference type="Pfam" id="PF23140">
    <property type="entry name" value="Gp80"/>
    <property type="match status" value="1"/>
</dbReference>
<protein>
    <submittedName>
        <fullName evidence="1">Uncharacterized protein</fullName>
    </submittedName>
</protein>
<reference evidence="1 2" key="1">
    <citation type="submission" date="2015-08" db="EMBL/GenBank/DDBJ databases">
        <authorList>
            <person name="Babu N.S."/>
            <person name="Beckwith C.J."/>
            <person name="Beseler K.G."/>
            <person name="Brison A."/>
            <person name="Carone J.V."/>
            <person name="Caskin T.P."/>
            <person name="Diamond M."/>
            <person name="Durham M.E."/>
            <person name="Foxe J.M."/>
            <person name="Go M."/>
            <person name="Henderson B.A."/>
            <person name="Jones I.B."/>
            <person name="McGettigan J.A."/>
            <person name="Micheletti S.J."/>
            <person name="Nasrallah M.E."/>
            <person name="Ortiz D."/>
            <person name="Piller C.R."/>
            <person name="Privatt S.R."/>
            <person name="Schneider S.L."/>
            <person name="Sharp S."/>
            <person name="Smith T.C."/>
            <person name="Stanton J.D."/>
            <person name="Ullery H.E."/>
            <person name="Wilson R.J."/>
            <person name="Serrano M.G."/>
            <person name="Buck G."/>
            <person name="Lee V."/>
            <person name="Wang Y."/>
            <person name="Carvalho R."/>
            <person name="Voegtly L."/>
            <person name="Shi R."/>
            <person name="Duckworth R."/>
            <person name="Johnson A."/>
            <person name="Loviza R."/>
            <person name="Walstead R."/>
            <person name="Shah Z."/>
            <person name="Kiflezghi M."/>
            <person name="Wade K."/>
            <person name="Ball S.L."/>
            <person name="Bradley K.W."/>
            <person name="Asai D.J."/>
            <person name="Bowman C.A."/>
            <person name="Russell D.A."/>
            <person name="Pope W.H."/>
            <person name="Jacobs-Sera D."/>
            <person name="Hendrix R.W."/>
            <person name="Hatfull G.F."/>
        </authorList>
    </citation>
    <scope>NUCLEOTIDE SEQUENCE [LARGE SCALE GENOMIC DNA]</scope>
</reference>
<proteinExistence type="predicted"/>
<dbReference type="RefSeq" id="YP_009302626.1">
    <property type="nucleotide sequence ID" value="NC_031245.1"/>
</dbReference>
<sequence length="118" mass="12482">MLSVTLRNELLDHALQGSTLYLALLVDDGAGGKVELATPSYARQEITFDVASNGEAKLSADVLFPLATEDWGAIKSFYIFDVPTGGDFKIAGDFSTAKAVGVDDQFKVGAGKLAIKLL</sequence>
<organism evidence="1 2">
    <name type="scientific">Bacillus phage SP-15</name>
    <dbReference type="NCBI Taxonomy" id="1792032"/>
    <lineage>
        <taxon>Viruses</taxon>
        <taxon>Duplodnaviria</taxon>
        <taxon>Heunggongvirae</taxon>
        <taxon>Uroviricota</taxon>
        <taxon>Caudoviricetes</taxon>
        <taxon>Thornevirus</taxon>
        <taxon>Thornevirus SP15</taxon>
    </lineage>
</organism>
<dbReference type="KEGG" id="vg:29125405"/>
<dbReference type="InterPro" id="IPR056908">
    <property type="entry name" value="Gp80-like"/>
</dbReference>
<name>A0A127AWR8_9CAUD</name>
<evidence type="ECO:0000313" key="1">
    <source>
        <dbReference type="EMBL" id="AMM45037.1"/>
    </source>
</evidence>
<evidence type="ECO:0000313" key="2">
    <source>
        <dbReference type="Proteomes" id="UP000203261"/>
    </source>
</evidence>
<dbReference type="Proteomes" id="UP000203261">
    <property type="component" value="Segment"/>
</dbReference>
<gene>
    <name evidence="1" type="ORF">SP15_234</name>
</gene>
<dbReference type="EMBL" id="KT624200">
    <property type="protein sequence ID" value="AMM45037.1"/>
    <property type="molecule type" value="Genomic_DNA"/>
</dbReference>
<dbReference type="GeneID" id="29125405"/>